<accession>A0A1T5CSF4</accession>
<dbReference type="AlphaFoldDB" id="A0A1T5CSF4"/>
<feature type="domain" description="Phage terminase large subunit GpA ATPase" evidence="1">
    <location>
        <begin position="38"/>
        <end position="264"/>
    </location>
</feature>
<dbReference type="GO" id="GO:0016887">
    <property type="term" value="F:ATP hydrolysis activity"/>
    <property type="evidence" value="ECO:0007669"/>
    <property type="project" value="InterPro"/>
</dbReference>
<evidence type="ECO:0000259" key="1">
    <source>
        <dbReference type="Pfam" id="PF05876"/>
    </source>
</evidence>
<organism evidence="2 3">
    <name type="scientific">Sphingopyxis flava</name>
    <dbReference type="NCBI Taxonomy" id="1507287"/>
    <lineage>
        <taxon>Bacteria</taxon>
        <taxon>Pseudomonadati</taxon>
        <taxon>Pseudomonadota</taxon>
        <taxon>Alphaproteobacteria</taxon>
        <taxon>Sphingomonadales</taxon>
        <taxon>Sphingomonadaceae</taxon>
        <taxon>Sphingopyxis</taxon>
    </lineage>
</organism>
<dbReference type="Proteomes" id="UP000190044">
    <property type="component" value="Unassembled WGS sequence"/>
</dbReference>
<dbReference type="Pfam" id="PF05876">
    <property type="entry name" value="GpA_ATPase"/>
    <property type="match status" value="1"/>
</dbReference>
<dbReference type="EMBL" id="FUYP01000011">
    <property type="protein sequence ID" value="SKB62428.1"/>
    <property type="molecule type" value="Genomic_DNA"/>
</dbReference>
<sequence length="574" mass="64710">MFTELYNNVRQRYGHGSGSMSMGDWIAANTTIKRRPFSYRHYPFQQAIADDMHPNLYVKKISQIGLTEVQIRKFLAMLTRHTGISGIFTLPSEKMYRKIYSGRIKPVLDADAIFNPPTGTAPVRSSSMIQIRDSFGYITGCTEGEATSISADFLMHDELDLSPEDMIALYQSRLQNSEMKMTQRFSTPSFKGFGIDRGFQLSDQREYVIKCEACNHHQIPLFTPAFVYIPDFRFDVSDFADLTAAQIATLNTQDAYVRCAKCSARLDLANADLREWVAKYPSRTLVRGYQIRPFSTSRLDPAYVFQQLVHYQSLGFLRGWYNTVIGEAYTDANAQLQRGDIEACMQGPRVPEVPTSRRVYIGVDVGFVCHLTLSFDDDDGNPVFFYFEVVPIGALEDRVRDLRKIYNIVQGCVDRFPFEPNADALRTVTSDLVMPVQYRGTAALAPVRDELGHITHYSANRTYILDRVQSLVGHRGLVLTGYGDQRETLITHLTDNVRKEEPDYSATWLKSPSGTDHYFHSIALNLLARRVNEHAYAQNKDVIRHSIACGSAAVGGGANDNLLGKGAERLSRLG</sequence>
<proteinExistence type="predicted"/>
<reference evidence="3" key="1">
    <citation type="submission" date="2017-02" db="EMBL/GenBank/DDBJ databases">
        <authorList>
            <person name="Varghese N."/>
            <person name="Submissions S."/>
        </authorList>
    </citation>
    <scope>NUCLEOTIDE SEQUENCE [LARGE SCALE GENOMIC DNA]</scope>
    <source>
        <strain evidence="3">R11H</strain>
    </source>
</reference>
<dbReference type="InterPro" id="IPR046453">
    <property type="entry name" value="GpA_ATPase"/>
</dbReference>
<keyword evidence="3" id="KW-1185">Reference proteome</keyword>
<evidence type="ECO:0000313" key="3">
    <source>
        <dbReference type="Proteomes" id="UP000190044"/>
    </source>
</evidence>
<protein>
    <submittedName>
        <fullName evidence="2">Phage terminase large subunit (GpA)</fullName>
    </submittedName>
</protein>
<gene>
    <name evidence="2" type="ORF">SAMN06295937_101179</name>
</gene>
<evidence type="ECO:0000313" key="2">
    <source>
        <dbReference type="EMBL" id="SKB62428.1"/>
    </source>
</evidence>
<name>A0A1T5CSF4_9SPHN</name>